<evidence type="ECO:0000256" key="4">
    <source>
        <dbReference type="ARBA" id="ARBA00022989"/>
    </source>
</evidence>
<dbReference type="SUPFAM" id="SSF103473">
    <property type="entry name" value="MFS general substrate transporter"/>
    <property type="match status" value="1"/>
</dbReference>
<dbReference type="PANTHER" id="PTHR23513">
    <property type="entry name" value="INTEGRAL MEMBRANE EFFLUX PROTEIN-RELATED"/>
    <property type="match status" value="1"/>
</dbReference>
<keyword evidence="2" id="KW-1003">Cell membrane</keyword>
<evidence type="ECO:0000256" key="5">
    <source>
        <dbReference type="ARBA" id="ARBA00023136"/>
    </source>
</evidence>
<evidence type="ECO:0008006" key="9">
    <source>
        <dbReference type="Google" id="ProtNLM"/>
    </source>
</evidence>
<gene>
    <name evidence="7" type="ORF">EV380_2238</name>
</gene>
<dbReference type="GO" id="GO:0005886">
    <property type="term" value="C:plasma membrane"/>
    <property type="evidence" value="ECO:0007669"/>
    <property type="project" value="UniProtKB-SubCell"/>
</dbReference>
<dbReference type="PANTHER" id="PTHR23513:SF11">
    <property type="entry name" value="STAPHYLOFERRIN A TRANSPORTER"/>
    <property type="match status" value="1"/>
</dbReference>
<evidence type="ECO:0000256" key="6">
    <source>
        <dbReference type="SAM" id="Phobius"/>
    </source>
</evidence>
<accession>A0A4Q8AED6</accession>
<proteinExistence type="predicted"/>
<feature type="transmembrane region" description="Helical" evidence="6">
    <location>
        <begin position="328"/>
        <end position="350"/>
    </location>
</feature>
<keyword evidence="3 6" id="KW-0812">Transmembrane</keyword>
<dbReference type="AlphaFoldDB" id="A0A4Q8AED6"/>
<protein>
    <recommendedName>
        <fullName evidence="9">MFS family arabinose efflux permease</fullName>
    </recommendedName>
</protein>
<keyword evidence="4 6" id="KW-1133">Transmembrane helix</keyword>
<comment type="subcellular location">
    <subcellularLocation>
        <location evidence="1">Cell membrane</location>
        <topology evidence="1">Multi-pass membrane protein</topology>
    </subcellularLocation>
</comment>
<feature type="transmembrane region" description="Helical" evidence="6">
    <location>
        <begin position="356"/>
        <end position="376"/>
    </location>
</feature>
<feature type="transmembrane region" description="Helical" evidence="6">
    <location>
        <begin position="66"/>
        <end position="85"/>
    </location>
</feature>
<feature type="transmembrane region" description="Helical" evidence="6">
    <location>
        <begin position="238"/>
        <end position="263"/>
    </location>
</feature>
<keyword evidence="8" id="KW-1185">Reference proteome</keyword>
<keyword evidence="5 6" id="KW-0472">Membrane</keyword>
<organism evidence="7 8">
    <name type="scientific">Zhihengliuella halotolerans</name>
    <dbReference type="NCBI Taxonomy" id="370736"/>
    <lineage>
        <taxon>Bacteria</taxon>
        <taxon>Bacillati</taxon>
        <taxon>Actinomycetota</taxon>
        <taxon>Actinomycetes</taxon>
        <taxon>Micrococcales</taxon>
        <taxon>Micrococcaceae</taxon>
        <taxon>Zhihengliuella</taxon>
    </lineage>
</organism>
<dbReference type="Proteomes" id="UP000292685">
    <property type="component" value="Unassembled WGS sequence"/>
</dbReference>
<comment type="caution">
    <text evidence="7">The sequence shown here is derived from an EMBL/GenBank/DDBJ whole genome shotgun (WGS) entry which is preliminary data.</text>
</comment>
<evidence type="ECO:0000313" key="8">
    <source>
        <dbReference type="Proteomes" id="UP000292685"/>
    </source>
</evidence>
<dbReference type="InterPro" id="IPR036259">
    <property type="entry name" value="MFS_trans_sf"/>
</dbReference>
<evidence type="ECO:0000313" key="7">
    <source>
        <dbReference type="EMBL" id="RZU62640.1"/>
    </source>
</evidence>
<feature type="transmembrane region" description="Helical" evidence="6">
    <location>
        <begin position="134"/>
        <end position="154"/>
    </location>
</feature>
<feature type="transmembrane region" description="Helical" evidence="6">
    <location>
        <begin position="270"/>
        <end position="288"/>
    </location>
</feature>
<sequence length="384" mass="38234">MVRYVFAATLVRSADGGAVVAIVLLSHAAGQPGWVSGLLGASITAPHLLGPFIARRLDTAHDGRKVIAVSALAHGLLLGAAALALPVTWPIIPAVLLVLSGLFGPMLTGGVSSRLPSIAGPSQRSQRRAQSWDVASYGISGTLGPAAVASVAALSGPLPATLMLAGAAVIGAGAVMALPRQQEHVVATDVPSPLRTLGLIVRSGPLRRTLGLTVVVAFSVAMLPIYAVSIAPHLGAPALAGTLVAGYGVGSLAGSALLMIWPLRGDADRLTVLLAAAVACALLLVIPAQSLATAIAVFTLAGIANSLFFAATLAARSEYAPVLSRGQVFIWVGALKIAAGSAGTAVAGTLITGSAWLPLTAAAGMCGLAAAVTALGRRGDQRSA</sequence>
<evidence type="ECO:0000256" key="1">
    <source>
        <dbReference type="ARBA" id="ARBA00004651"/>
    </source>
</evidence>
<dbReference type="EMBL" id="SHLA01000001">
    <property type="protein sequence ID" value="RZU62640.1"/>
    <property type="molecule type" value="Genomic_DNA"/>
</dbReference>
<evidence type="ECO:0000256" key="3">
    <source>
        <dbReference type="ARBA" id="ARBA00022692"/>
    </source>
</evidence>
<name>A0A4Q8AED6_9MICC</name>
<feature type="transmembrane region" description="Helical" evidence="6">
    <location>
        <begin position="160"/>
        <end position="178"/>
    </location>
</feature>
<feature type="transmembrane region" description="Helical" evidence="6">
    <location>
        <begin position="91"/>
        <end position="113"/>
    </location>
</feature>
<feature type="transmembrane region" description="Helical" evidence="6">
    <location>
        <begin position="210"/>
        <end position="232"/>
    </location>
</feature>
<feature type="transmembrane region" description="Helical" evidence="6">
    <location>
        <begin position="294"/>
        <end position="316"/>
    </location>
</feature>
<reference evidence="7 8" key="1">
    <citation type="submission" date="2019-02" db="EMBL/GenBank/DDBJ databases">
        <title>Sequencing the genomes of 1000 actinobacteria strains.</title>
        <authorList>
            <person name="Klenk H.-P."/>
        </authorList>
    </citation>
    <scope>NUCLEOTIDE SEQUENCE [LARGE SCALE GENOMIC DNA]</scope>
    <source>
        <strain evidence="7 8">DSM 17364</strain>
    </source>
</reference>
<dbReference type="Gene3D" id="1.20.1250.20">
    <property type="entry name" value="MFS general substrate transporter like domains"/>
    <property type="match status" value="1"/>
</dbReference>
<evidence type="ECO:0000256" key="2">
    <source>
        <dbReference type="ARBA" id="ARBA00022475"/>
    </source>
</evidence>